<dbReference type="RefSeq" id="WP_224034284.1">
    <property type="nucleotide sequence ID" value="NZ_AP024849.1"/>
</dbReference>
<gene>
    <name evidence="1" type="ORF">psyc5s11_40510</name>
</gene>
<evidence type="ECO:0008006" key="3">
    <source>
        <dbReference type="Google" id="ProtNLM"/>
    </source>
</evidence>
<evidence type="ECO:0000313" key="2">
    <source>
        <dbReference type="Proteomes" id="UP000824633"/>
    </source>
</evidence>
<accession>A0ABN6J5P9</accession>
<reference evidence="2" key="1">
    <citation type="submission" date="2021-07" db="EMBL/GenBank/DDBJ databases">
        <title>Complete genome sequencing of a Clostridium isolate.</title>
        <authorList>
            <person name="Ueki A."/>
            <person name="Tonouchi A."/>
        </authorList>
    </citation>
    <scope>NUCLEOTIDE SEQUENCE [LARGE SCALE GENOMIC DNA]</scope>
    <source>
        <strain evidence="2">C5S11</strain>
    </source>
</reference>
<organism evidence="1 2">
    <name type="scientific">Clostridium gelidum</name>
    <dbReference type="NCBI Taxonomy" id="704125"/>
    <lineage>
        <taxon>Bacteria</taxon>
        <taxon>Bacillati</taxon>
        <taxon>Bacillota</taxon>
        <taxon>Clostridia</taxon>
        <taxon>Eubacteriales</taxon>
        <taxon>Clostridiaceae</taxon>
        <taxon>Clostridium</taxon>
    </lineage>
</organism>
<dbReference type="Proteomes" id="UP000824633">
    <property type="component" value="Chromosome"/>
</dbReference>
<keyword evidence="2" id="KW-1185">Reference proteome</keyword>
<evidence type="ECO:0000313" key="1">
    <source>
        <dbReference type="EMBL" id="BCZ47984.1"/>
    </source>
</evidence>
<proteinExistence type="predicted"/>
<sequence>MFNKVKKFFKRNRVLSIGIILCLGIMSTYAYTKFMPKWFSETDTYNVVKEAFLTDNGYSEELSKHMSQETFKSINIYNIYNVNSPDYKKPFKVDFSLHENSRFKIPGIVYVQMTYSVEIYDSNNKTIGGSWNIPIKFTIKKIEGEWYITEKYEPA</sequence>
<protein>
    <recommendedName>
        <fullName evidence="3">DUF4829 domain-containing protein</fullName>
    </recommendedName>
</protein>
<dbReference type="EMBL" id="AP024849">
    <property type="protein sequence ID" value="BCZ47984.1"/>
    <property type="molecule type" value="Genomic_DNA"/>
</dbReference>
<name>A0ABN6J5P9_9CLOT</name>